<reference evidence="11 12" key="1">
    <citation type="submission" date="2018-08" db="EMBL/GenBank/DDBJ databases">
        <title>Genomic Encyclopedia of Type Strains, Phase IV (KMG-IV): sequencing the most valuable type-strain genomes for metagenomic binning, comparative biology and taxonomic classification.</title>
        <authorList>
            <person name="Goeker M."/>
        </authorList>
    </citation>
    <scope>NUCLEOTIDE SEQUENCE [LARGE SCALE GENOMIC DNA]</scope>
    <source>
        <strain evidence="11 12">BW863</strain>
    </source>
</reference>
<comment type="similarity">
    <text evidence="8">Belongs to the Bfd family.</text>
</comment>
<accession>A0A3D9YXV3</accession>
<organism evidence="11 12">
    <name type="scientific">Methylovirgula ligni</name>
    <dbReference type="NCBI Taxonomy" id="569860"/>
    <lineage>
        <taxon>Bacteria</taxon>
        <taxon>Pseudomonadati</taxon>
        <taxon>Pseudomonadota</taxon>
        <taxon>Alphaproteobacteria</taxon>
        <taxon>Hyphomicrobiales</taxon>
        <taxon>Beijerinckiaceae</taxon>
        <taxon>Methylovirgula</taxon>
    </lineage>
</organism>
<keyword evidence="1" id="KW-0813">Transport</keyword>
<evidence type="ECO:0000256" key="1">
    <source>
        <dbReference type="ARBA" id="ARBA00022448"/>
    </source>
</evidence>
<dbReference type="InterPro" id="IPR041854">
    <property type="entry name" value="BFD-like_2Fe2S-bd_dom_sf"/>
</dbReference>
<name>A0A3D9YXV3_9HYPH</name>
<evidence type="ECO:0000256" key="2">
    <source>
        <dbReference type="ARBA" id="ARBA00022714"/>
    </source>
</evidence>
<feature type="region of interest" description="Disordered" evidence="9">
    <location>
        <begin position="82"/>
        <end position="112"/>
    </location>
</feature>
<feature type="domain" description="BFD-like [2Fe-2S]-binding" evidence="10">
    <location>
        <begin position="2"/>
        <end position="52"/>
    </location>
</feature>
<feature type="compositionally biased region" description="Basic residues" evidence="9">
    <location>
        <begin position="82"/>
        <end position="106"/>
    </location>
</feature>
<evidence type="ECO:0000256" key="5">
    <source>
        <dbReference type="ARBA" id="ARBA00023004"/>
    </source>
</evidence>
<dbReference type="Gene3D" id="1.10.10.1100">
    <property type="entry name" value="BFD-like [2Fe-2S]-binding domain"/>
    <property type="match status" value="1"/>
</dbReference>
<evidence type="ECO:0000256" key="9">
    <source>
        <dbReference type="SAM" id="MobiDB-lite"/>
    </source>
</evidence>
<keyword evidence="5" id="KW-0408">Iron</keyword>
<evidence type="ECO:0000259" key="10">
    <source>
        <dbReference type="Pfam" id="PF04324"/>
    </source>
</evidence>
<protein>
    <recommendedName>
        <fullName evidence="7">Bacterioferritin-associated ferredoxin</fullName>
    </recommendedName>
</protein>
<dbReference type="InterPro" id="IPR052371">
    <property type="entry name" value="BFD-associated_ferredoxin"/>
</dbReference>
<evidence type="ECO:0000256" key="7">
    <source>
        <dbReference type="ARBA" id="ARBA00039386"/>
    </source>
</evidence>
<dbReference type="EMBL" id="QUMO01000002">
    <property type="protein sequence ID" value="REF87477.1"/>
    <property type="molecule type" value="Genomic_DNA"/>
</dbReference>
<keyword evidence="6" id="KW-0411">Iron-sulfur</keyword>
<keyword evidence="12" id="KW-1185">Reference proteome</keyword>
<dbReference type="PANTHER" id="PTHR37424:SF1">
    <property type="entry name" value="BACTERIOFERRITIN-ASSOCIATED FERREDOXIN"/>
    <property type="match status" value="1"/>
</dbReference>
<evidence type="ECO:0000313" key="12">
    <source>
        <dbReference type="Proteomes" id="UP000256900"/>
    </source>
</evidence>
<evidence type="ECO:0000256" key="4">
    <source>
        <dbReference type="ARBA" id="ARBA00022982"/>
    </source>
</evidence>
<dbReference type="Pfam" id="PF04324">
    <property type="entry name" value="Fer2_BFD"/>
    <property type="match status" value="1"/>
</dbReference>
<evidence type="ECO:0000256" key="6">
    <source>
        <dbReference type="ARBA" id="ARBA00023014"/>
    </source>
</evidence>
<comment type="caution">
    <text evidence="11">The sequence shown here is derived from an EMBL/GenBank/DDBJ whole genome shotgun (WGS) entry which is preliminary data.</text>
</comment>
<evidence type="ECO:0000256" key="3">
    <source>
        <dbReference type="ARBA" id="ARBA00022723"/>
    </source>
</evidence>
<dbReference type="GO" id="GO:0051537">
    <property type="term" value="F:2 iron, 2 sulfur cluster binding"/>
    <property type="evidence" value="ECO:0007669"/>
    <property type="project" value="UniProtKB-KW"/>
</dbReference>
<keyword evidence="4" id="KW-0249">Electron transport</keyword>
<keyword evidence="3" id="KW-0479">Metal-binding</keyword>
<keyword evidence="2" id="KW-0001">2Fe-2S</keyword>
<dbReference type="Proteomes" id="UP000256900">
    <property type="component" value="Unassembled WGS sequence"/>
</dbReference>
<evidence type="ECO:0000256" key="8">
    <source>
        <dbReference type="ARBA" id="ARBA00046332"/>
    </source>
</evidence>
<gene>
    <name evidence="11" type="ORF">DES32_1100</name>
</gene>
<dbReference type="PANTHER" id="PTHR37424">
    <property type="entry name" value="BACTERIOFERRITIN-ASSOCIATED FERREDOXIN"/>
    <property type="match status" value="1"/>
</dbReference>
<dbReference type="GO" id="GO:0046872">
    <property type="term" value="F:metal ion binding"/>
    <property type="evidence" value="ECO:0007669"/>
    <property type="project" value="UniProtKB-KW"/>
</dbReference>
<proteinExistence type="inferred from homology"/>
<dbReference type="RefSeq" id="WP_181902949.1">
    <property type="nucleotide sequence ID" value="NZ_CP025086.1"/>
</dbReference>
<dbReference type="AlphaFoldDB" id="A0A3D9YXV3"/>
<evidence type="ECO:0000313" key="11">
    <source>
        <dbReference type="EMBL" id="REF87477.1"/>
    </source>
</evidence>
<sequence length="133" mass="14346">MIICSCNAISDTSVKASIQSEKSPRTPGAVYRCLGCRPSCGRCFETVRTIIDDALKQAGAGENLHLAAAREQDWAVAARAHDHHHPHDHRHDHHHAHDHHHGHARRSAPSAHEGSGCEKNCDACAAATGPTFS</sequence>
<dbReference type="InterPro" id="IPR007419">
    <property type="entry name" value="BFD-like_2Fe2S-bd_dom"/>
</dbReference>